<dbReference type="Gene3D" id="3.40.33.10">
    <property type="entry name" value="CAP"/>
    <property type="match status" value="1"/>
</dbReference>
<dbReference type="SUPFAM" id="SSF55797">
    <property type="entry name" value="PR-1-like"/>
    <property type="match status" value="1"/>
</dbReference>
<feature type="compositionally biased region" description="Low complexity" evidence="1">
    <location>
        <begin position="91"/>
        <end position="132"/>
    </location>
</feature>
<accession>A0ABT0I6W9</accession>
<protein>
    <submittedName>
        <fullName evidence="4">CAP domain-containing protein</fullName>
    </submittedName>
</protein>
<reference evidence="4 5" key="1">
    <citation type="submission" date="2022-04" db="EMBL/GenBank/DDBJ databases">
        <title>Streptomyces sp. nov. LCR6-01 isolated from Lichen of Dirinaria sp.</title>
        <authorList>
            <person name="Kanchanasin P."/>
            <person name="Tanasupawat S."/>
            <person name="Phongsopitanun W."/>
        </authorList>
    </citation>
    <scope>NUCLEOTIDE SEQUENCE [LARGE SCALE GENOMIC DNA]</scope>
    <source>
        <strain evidence="4 5">LCR6-01</strain>
    </source>
</reference>
<feature type="region of interest" description="Disordered" evidence="1">
    <location>
        <begin position="46"/>
        <end position="185"/>
    </location>
</feature>
<sequence length="309" mass="31129">MGRHRKKRAVVPVRTGLLGASAAMAVGAVAVASGLLPGGDFVTVGGPSGDSVQVEGSSLDPQGGTSARAEDRSQQTPASRGADRSAPPTPSAKASSAVPSTTPSASPSKAPKAAPSTKAPKAAKSAAPAAKPAAERKAPERKAAPERTATPSRSQAPAPEKTRERAPVRPTQAAPSTSDPAGSREQAAAAAVLKLVNAERAKAGLKPLTASAKLDSLAGAHSRDMAARGYFSHTDPDGRTPWDRAAAAGVSGLSAENIARGQADAEAVMASWMTSAGHRANILNPDYTTLGVGVHFGSGGPWWTQNFGF</sequence>
<feature type="domain" description="SCP" evidence="3">
    <location>
        <begin position="193"/>
        <end position="307"/>
    </location>
</feature>
<dbReference type="Proteomes" id="UP001522868">
    <property type="component" value="Unassembled WGS sequence"/>
</dbReference>
<evidence type="ECO:0000313" key="5">
    <source>
        <dbReference type="Proteomes" id="UP001522868"/>
    </source>
</evidence>
<dbReference type="EMBL" id="JALPTH010000005">
    <property type="protein sequence ID" value="MCK8677068.1"/>
    <property type="molecule type" value="Genomic_DNA"/>
</dbReference>
<evidence type="ECO:0000256" key="1">
    <source>
        <dbReference type="SAM" id="MobiDB-lite"/>
    </source>
</evidence>
<dbReference type="PANTHER" id="PTHR31157:SF1">
    <property type="entry name" value="SCP DOMAIN-CONTAINING PROTEIN"/>
    <property type="match status" value="1"/>
</dbReference>
<proteinExistence type="predicted"/>
<gene>
    <name evidence="4" type="ORF">M1O15_06620</name>
</gene>
<dbReference type="InterPro" id="IPR014044">
    <property type="entry name" value="CAP_dom"/>
</dbReference>
<feature type="compositionally biased region" description="Polar residues" evidence="1">
    <location>
        <begin position="50"/>
        <end position="65"/>
    </location>
</feature>
<name>A0ABT0I6W9_9ACTN</name>
<dbReference type="Pfam" id="PF00188">
    <property type="entry name" value="CAP"/>
    <property type="match status" value="1"/>
</dbReference>
<dbReference type="RefSeq" id="WP_248632302.1">
    <property type="nucleotide sequence ID" value="NZ_JALPTH010000005.1"/>
</dbReference>
<keyword evidence="5" id="KW-1185">Reference proteome</keyword>
<organism evidence="4 5">
    <name type="scientific">Streptomyces lichenis</name>
    <dbReference type="NCBI Taxonomy" id="2306967"/>
    <lineage>
        <taxon>Bacteria</taxon>
        <taxon>Bacillati</taxon>
        <taxon>Actinomycetota</taxon>
        <taxon>Actinomycetes</taxon>
        <taxon>Kitasatosporales</taxon>
        <taxon>Streptomycetaceae</taxon>
        <taxon>Streptomyces</taxon>
    </lineage>
</organism>
<comment type="caution">
    <text evidence="4">The sequence shown here is derived from an EMBL/GenBank/DDBJ whole genome shotgun (WGS) entry which is preliminary data.</text>
</comment>
<feature type="chain" id="PRO_5045445792" evidence="2">
    <location>
        <begin position="26"/>
        <end position="309"/>
    </location>
</feature>
<keyword evidence="2" id="KW-0732">Signal</keyword>
<dbReference type="CDD" id="cd05379">
    <property type="entry name" value="CAP_bacterial"/>
    <property type="match status" value="1"/>
</dbReference>
<feature type="compositionally biased region" description="Basic and acidic residues" evidence="1">
    <location>
        <begin position="133"/>
        <end position="145"/>
    </location>
</feature>
<feature type="signal peptide" evidence="2">
    <location>
        <begin position="1"/>
        <end position="25"/>
    </location>
</feature>
<evidence type="ECO:0000259" key="3">
    <source>
        <dbReference type="Pfam" id="PF00188"/>
    </source>
</evidence>
<evidence type="ECO:0000313" key="4">
    <source>
        <dbReference type="EMBL" id="MCK8677068.1"/>
    </source>
</evidence>
<evidence type="ECO:0000256" key="2">
    <source>
        <dbReference type="SAM" id="SignalP"/>
    </source>
</evidence>
<dbReference type="InterPro" id="IPR035940">
    <property type="entry name" value="CAP_sf"/>
</dbReference>
<dbReference type="PANTHER" id="PTHR31157">
    <property type="entry name" value="SCP DOMAIN-CONTAINING PROTEIN"/>
    <property type="match status" value="1"/>
</dbReference>